<evidence type="ECO:0000313" key="2">
    <source>
        <dbReference type="EMBL" id="QBD79763.1"/>
    </source>
</evidence>
<reference evidence="2 3" key="1">
    <citation type="submission" date="2019-01" db="EMBL/GenBank/DDBJ databases">
        <title>Ktedonosporobacter rubrisoli SCAWS-G2.</title>
        <authorList>
            <person name="Huang Y."/>
            <person name="Yan B."/>
        </authorList>
    </citation>
    <scope>NUCLEOTIDE SEQUENCE [LARGE SCALE GENOMIC DNA]</scope>
    <source>
        <strain evidence="2 3">SCAWS-G2</strain>
    </source>
</reference>
<evidence type="ECO:0000313" key="3">
    <source>
        <dbReference type="Proteomes" id="UP000290365"/>
    </source>
</evidence>
<feature type="region of interest" description="Disordered" evidence="1">
    <location>
        <begin position="1"/>
        <end position="21"/>
    </location>
</feature>
<gene>
    <name evidence="2" type="ORF">EPA93_28810</name>
</gene>
<sequence length="78" mass="8715">MGHNSLDRDVASKPQVKGAPRARGLAALDIPAGSLLTSTLTDNYWRQLTRLCERSDLWRLHGCSSHRQDQRFSTLAPL</sequence>
<dbReference type="EMBL" id="CP035758">
    <property type="protein sequence ID" value="QBD79763.1"/>
    <property type="molecule type" value="Genomic_DNA"/>
</dbReference>
<evidence type="ECO:0000256" key="1">
    <source>
        <dbReference type="SAM" id="MobiDB-lite"/>
    </source>
</evidence>
<name>A0A4P6JWH5_KTERU</name>
<accession>A0A4P6JWH5</accession>
<protein>
    <submittedName>
        <fullName evidence="2">Uncharacterized protein</fullName>
    </submittedName>
</protein>
<feature type="compositionally biased region" description="Basic and acidic residues" evidence="1">
    <location>
        <begin position="1"/>
        <end position="11"/>
    </location>
</feature>
<dbReference type="KEGG" id="kbs:EPA93_28810"/>
<dbReference type="RefSeq" id="WP_129890829.1">
    <property type="nucleotide sequence ID" value="NZ_CP035758.1"/>
</dbReference>
<organism evidence="2 3">
    <name type="scientific">Ktedonosporobacter rubrisoli</name>
    <dbReference type="NCBI Taxonomy" id="2509675"/>
    <lineage>
        <taxon>Bacteria</taxon>
        <taxon>Bacillati</taxon>
        <taxon>Chloroflexota</taxon>
        <taxon>Ktedonobacteria</taxon>
        <taxon>Ktedonobacterales</taxon>
        <taxon>Ktedonosporobacteraceae</taxon>
        <taxon>Ktedonosporobacter</taxon>
    </lineage>
</organism>
<proteinExistence type="predicted"/>
<keyword evidence="3" id="KW-1185">Reference proteome</keyword>
<dbReference type="AlphaFoldDB" id="A0A4P6JWH5"/>
<dbReference type="Proteomes" id="UP000290365">
    <property type="component" value="Chromosome"/>
</dbReference>